<dbReference type="InterPro" id="IPR035965">
    <property type="entry name" value="PAS-like_dom_sf"/>
</dbReference>
<dbReference type="GO" id="GO:0006355">
    <property type="term" value="P:regulation of DNA-templated transcription"/>
    <property type="evidence" value="ECO:0007669"/>
    <property type="project" value="InterPro"/>
</dbReference>
<dbReference type="InterPro" id="IPR036890">
    <property type="entry name" value="HATPase_C_sf"/>
</dbReference>
<dbReference type="OrthoDB" id="9813151at2"/>
<proteinExistence type="predicted"/>
<dbReference type="SMART" id="SM00091">
    <property type="entry name" value="PAS"/>
    <property type="match status" value="1"/>
</dbReference>
<name>A0A494YYC1_9BACI</name>
<dbReference type="Pfam" id="PF00672">
    <property type="entry name" value="HAMP"/>
    <property type="match status" value="1"/>
</dbReference>
<feature type="domain" description="Histidine kinase" evidence="15">
    <location>
        <begin position="387"/>
        <end position="605"/>
    </location>
</feature>
<dbReference type="InterPro" id="IPR003661">
    <property type="entry name" value="HisK_dim/P_dom"/>
</dbReference>
<accession>A0A494YYC1</accession>
<evidence type="ECO:0000256" key="4">
    <source>
        <dbReference type="ARBA" id="ARBA00022475"/>
    </source>
</evidence>
<feature type="domain" description="PAS" evidence="16">
    <location>
        <begin position="265"/>
        <end position="321"/>
    </location>
</feature>
<dbReference type="Pfam" id="PF02518">
    <property type="entry name" value="HATPase_c"/>
    <property type="match status" value="1"/>
</dbReference>
<dbReference type="InterPro" id="IPR057640">
    <property type="entry name" value="Cache_WalK"/>
</dbReference>
<evidence type="ECO:0000256" key="8">
    <source>
        <dbReference type="ARBA" id="ARBA00022741"/>
    </source>
</evidence>
<dbReference type="Gene3D" id="1.10.287.130">
    <property type="match status" value="1"/>
</dbReference>
<evidence type="ECO:0000256" key="5">
    <source>
        <dbReference type="ARBA" id="ARBA00022553"/>
    </source>
</evidence>
<evidence type="ECO:0000259" key="17">
    <source>
        <dbReference type="PROSITE" id="PS50113"/>
    </source>
</evidence>
<dbReference type="EMBL" id="RBZO01000015">
    <property type="protein sequence ID" value="RKQ15207.1"/>
    <property type="molecule type" value="Genomic_DNA"/>
</dbReference>
<dbReference type="PANTHER" id="PTHR45453">
    <property type="entry name" value="PHOSPHATE REGULON SENSOR PROTEIN PHOR"/>
    <property type="match status" value="1"/>
</dbReference>
<dbReference type="Gene3D" id="1.10.8.500">
    <property type="entry name" value="HAMP domain in histidine kinase"/>
    <property type="match status" value="1"/>
</dbReference>
<dbReference type="SUPFAM" id="SSF103190">
    <property type="entry name" value="Sensory domain-like"/>
    <property type="match status" value="1"/>
</dbReference>
<dbReference type="Pfam" id="PF23846">
    <property type="entry name" value="Cache_WalK"/>
    <property type="match status" value="1"/>
</dbReference>
<evidence type="ECO:0000259" key="15">
    <source>
        <dbReference type="PROSITE" id="PS50109"/>
    </source>
</evidence>
<dbReference type="CDD" id="cd06225">
    <property type="entry name" value="HAMP"/>
    <property type="match status" value="1"/>
</dbReference>
<evidence type="ECO:0000259" key="18">
    <source>
        <dbReference type="PROSITE" id="PS50885"/>
    </source>
</evidence>
<dbReference type="Gene3D" id="3.30.565.10">
    <property type="entry name" value="Histidine kinase-like ATPase, C-terminal domain"/>
    <property type="match status" value="1"/>
</dbReference>
<comment type="subcellular location">
    <subcellularLocation>
        <location evidence="2">Cell membrane</location>
        <topology evidence="2">Multi-pass membrane protein</topology>
    </subcellularLocation>
</comment>
<dbReference type="PROSITE" id="PS50112">
    <property type="entry name" value="PAS"/>
    <property type="match status" value="1"/>
</dbReference>
<evidence type="ECO:0000256" key="3">
    <source>
        <dbReference type="ARBA" id="ARBA00012438"/>
    </source>
</evidence>
<evidence type="ECO:0000256" key="11">
    <source>
        <dbReference type="ARBA" id="ARBA00022989"/>
    </source>
</evidence>
<comment type="catalytic activity">
    <reaction evidence="1">
        <text>ATP + protein L-histidine = ADP + protein N-phospho-L-histidine.</text>
        <dbReference type="EC" id="2.7.13.3"/>
    </reaction>
</comment>
<evidence type="ECO:0000256" key="7">
    <source>
        <dbReference type="ARBA" id="ARBA00022692"/>
    </source>
</evidence>
<dbReference type="EC" id="2.7.13.3" evidence="3"/>
<evidence type="ECO:0000313" key="20">
    <source>
        <dbReference type="Proteomes" id="UP000281813"/>
    </source>
</evidence>
<feature type="transmembrane region" description="Helical" evidence="14">
    <location>
        <begin position="187"/>
        <end position="210"/>
    </location>
</feature>
<dbReference type="SUPFAM" id="SSF158472">
    <property type="entry name" value="HAMP domain-like"/>
    <property type="match status" value="1"/>
</dbReference>
<keyword evidence="12" id="KW-0902">Two-component regulatory system</keyword>
<comment type="caution">
    <text evidence="19">The sequence shown here is derived from an EMBL/GenBank/DDBJ whole genome shotgun (WGS) entry which is preliminary data.</text>
</comment>
<dbReference type="CDD" id="cd00082">
    <property type="entry name" value="HisKA"/>
    <property type="match status" value="1"/>
</dbReference>
<dbReference type="SMART" id="SM00304">
    <property type="entry name" value="HAMP"/>
    <property type="match status" value="1"/>
</dbReference>
<dbReference type="SMART" id="SM00387">
    <property type="entry name" value="HATPase_c"/>
    <property type="match status" value="1"/>
</dbReference>
<evidence type="ECO:0000256" key="12">
    <source>
        <dbReference type="ARBA" id="ARBA00023012"/>
    </source>
</evidence>
<dbReference type="SUPFAM" id="SSF47384">
    <property type="entry name" value="Homodimeric domain of signal transducing histidine kinase"/>
    <property type="match status" value="1"/>
</dbReference>
<dbReference type="InterPro" id="IPR050351">
    <property type="entry name" value="BphY/WalK/GraS-like"/>
</dbReference>
<dbReference type="InterPro" id="IPR029151">
    <property type="entry name" value="Sensor-like_sf"/>
</dbReference>
<dbReference type="SMART" id="SM00388">
    <property type="entry name" value="HisKA"/>
    <property type="match status" value="1"/>
</dbReference>
<dbReference type="GO" id="GO:0005524">
    <property type="term" value="F:ATP binding"/>
    <property type="evidence" value="ECO:0007669"/>
    <property type="project" value="UniProtKB-KW"/>
</dbReference>
<feature type="domain" description="PAC" evidence="17">
    <location>
        <begin position="329"/>
        <end position="383"/>
    </location>
</feature>
<keyword evidence="4" id="KW-1003">Cell membrane</keyword>
<feature type="domain" description="HAMP" evidence="18">
    <location>
        <begin position="208"/>
        <end position="260"/>
    </location>
</feature>
<dbReference type="Gene3D" id="3.30.450.20">
    <property type="entry name" value="PAS domain"/>
    <property type="match status" value="2"/>
</dbReference>
<dbReference type="Pfam" id="PF00512">
    <property type="entry name" value="HisKA"/>
    <property type="match status" value="1"/>
</dbReference>
<feature type="transmembrane region" description="Helical" evidence="14">
    <location>
        <begin position="12"/>
        <end position="34"/>
    </location>
</feature>
<keyword evidence="6" id="KW-0808">Transferase</keyword>
<dbReference type="CDD" id="cd00075">
    <property type="entry name" value="HATPase"/>
    <property type="match status" value="1"/>
</dbReference>
<keyword evidence="8" id="KW-0547">Nucleotide-binding</keyword>
<dbReference type="PROSITE" id="PS50109">
    <property type="entry name" value="HIS_KIN"/>
    <property type="match status" value="1"/>
</dbReference>
<dbReference type="InterPro" id="IPR004358">
    <property type="entry name" value="Sig_transdc_His_kin-like_C"/>
</dbReference>
<dbReference type="AlphaFoldDB" id="A0A494YYC1"/>
<dbReference type="PANTHER" id="PTHR45453:SF1">
    <property type="entry name" value="PHOSPHATE REGULON SENSOR PROTEIN PHOR"/>
    <property type="match status" value="1"/>
</dbReference>
<keyword evidence="5" id="KW-0597">Phosphoprotein</keyword>
<dbReference type="GO" id="GO:0004721">
    <property type="term" value="F:phosphoprotein phosphatase activity"/>
    <property type="evidence" value="ECO:0007669"/>
    <property type="project" value="TreeGrafter"/>
</dbReference>
<dbReference type="NCBIfam" id="TIGR00229">
    <property type="entry name" value="sensory_box"/>
    <property type="match status" value="1"/>
</dbReference>
<evidence type="ECO:0000313" key="19">
    <source>
        <dbReference type="EMBL" id="RKQ15207.1"/>
    </source>
</evidence>
<dbReference type="InterPro" id="IPR013767">
    <property type="entry name" value="PAS_fold"/>
</dbReference>
<dbReference type="GO" id="GO:0000155">
    <property type="term" value="F:phosphorelay sensor kinase activity"/>
    <property type="evidence" value="ECO:0007669"/>
    <property type="project" value="InterPro"/>
</dbReference>
<keyword evidence="9 19" id="KW-0418">Kinase</keyword>
<evidence type="ECO:0000256" key="9">
    <source>
        <dbReference type="ARBA" id="ARBA00022777"/>
    </source>
</evidence>
<protein>
    <recommendedName>
        <fullName evidence="3">histidine kinase</fullName>
        <ecNumber evidence="3">2.7.13.3</ecNumber>
    </recommendedName>
</protein>
<keyword evidence="10" id="KW-0067">ATP-binding</keyword>
<dbReference type="RefSeq" id="WP_121131651.1">
    <property type="nucleotide sequence ID" value="NZ_JBHUFK010000036.1"/>
</dbReference>
<dbReference type="GO" id="GO:0016036">
    <property type="term" value="P:cellular response to phosphate starvation"/>
    <property type="evidence" value="ECO:0007669"/>
    <property type="project" value="TreeGrafter"/>
</dbReference>
<dbReference type="SUPFAM" id="SSF55785">
    <property type="entry name" value="PYP-like sensor domain (PAS domain)"/>
    <property type="match status" value="1"/>
</dbReference>
<sequence>MSKVGFFRSIQLKFIIIYILLLILAMQLIGSFFMSELRDNLMENFTDSIDDRMELLSYNLEQAFSREHNDVLEGLSLGEEVQQIVDEININSTTTSIQVINNQGRILATNDINDRGDVGKKATRKIIENALFFNPPDPDVKWDQENEELLYIQALPLYNDGDIVVGVIYVEALIQSVYDQLEEISGIFLRGSILAISVAAFLGILVARTITKPIKEMRRQAQTMAKGDFTKKVNIYGKDEIGQLAETFNDLNGRLKHSYATIEEERRKLSSVLSNMSDGVIAIDNSGAITLMNEAAGRLISQNPDDLIGDYLLDVLQLEDRIVDITALQDSGSMIIDFSEDDELFLLRASFSNVLDDEEEITGFIAVLSDVTEQEKIEQERRDFVSNVSHELRTPLTTMKSYIEALTDGAWEDKDIAPKFLGVAQNETDRMIRMVNDLLQLSKMDADEYPMHKERTEFIEYFHQVVDRLEISIPEHITLKRELPKSGKLNVWIDKDKMTQVLDNIISNAIKYSPEGGEIRLKVENKRHFLLVSVQDQGIGIAYDKLEKIFERFYRADRARTRKLGGTGLGLAITKELVEAHHGKIWAKSKEGKGTTILFTLPLMSQKRRGNR</sequence>
<gene>
    <name evidence="19" type="primary">walK</name>
    <name evidence="19" type="ORF">D8M05_10765</name>
</gene>
<dbReference type="InterPro" id="IPR005467">
    <property type="entry name" value="His_kinase_dom"/>
</dbReference>
<evidence type="ECO:0000256" key="6">
    <source>
        <dbReference type="ARBA" id="ARBA00022679"/>
    </source>
</evidence>
<evidence type="ECO:0000256" key="14">
    <source>
        <dbReference type="SAM" id="Phobius"/>
    </source>
</evidence>
<evidence type="ECO:0000256" key="10">
    <source>
        <dbReference type="ARBA" id="ARBA00022840"/>
    </source>
</evidence>
<dbReference type="InterPro" id="IPR003660">
    <property type="entry name" value="HAMP_dom"/>
</dbReference>
<dbReference type="NCBIfam" id="NF033092">
    <property type="entry name" value="HK_WalK"/>
    <property type="match status" value="1"/>
</dbReference>
<dbReference type="Proteomes" id="UP000281813">
    <property type="component" value="Unassembled WGS sequence"/>
</dbReference>
<dbReference type="PRINTS" id="PR00344">
    <property type="entry name" value="BCTRLSENSOR"/>
</dbReference>
<dbReference type="InterPro" id="IPR000014">
    <property type="entry name" value="PAS"/>
</dbReference>
<dbReference type="GO" id="GO:0005886">
    <property type="term" value="C:plasma membrane"/>
    <property type="evidence" value="ECO:0007669"/>
    <property type="project" value="UniProtKB-SubCell"/>
</dbReference>
<dbReference type="PROSITE" id="PS50885">
    <property type="entry name" value="HAMP"/>
    <property type="match status" value="1"/>
</dbReference>
<dbReference type="SUPFAM" id="SSF55874">
    <property type="entry name" value="ATPase domain of HSP90 chaperone/DNA topoisomerase II/histidine kinase"/>
    <property type="match status" value="1"/>
</dbReference>
<dbReference type="InterPro" id="IPR003594">
    <property type="entry name" value="HATPase_dom"/>
</dbReference>
<keyword evidence="7 14" id="KW-0812">Transmembrane</keyword>
<evidence type="ECO:0000259" key="16">
    <source>
        <dbReference type="PROSITE" id="PS50112"/>
    </source>
</evidence>
<evidence type="ECO:0000256" key="13">
    <source>
        <dbReference type="ARBA" id="ARBA00023136"/>
    </source>
</evidence>
<organism evidence="19 20">
    <name type="scientific">Oceanobacillus bengalensis</name>
    <dbReference type="NCBI Taxonomy" id="1435466"/>
    <lineage>
        <taxon>Bacteria</taxon>
        <taxon>Bacillati</taxon>
        <taxon>Bacillota</taxon>
        <taxon>Bacilli</taxon>
        <taxon>Bacillales</taxon>
        <taxon>Bacillaceae</taxon>
        <taxon>Oceanobacillus</taxon>
    </lineage>
</organism>
<dbReference type="InterPro" id="IPR036097">
    <property type="entry name" value="HisK_dim/P_sf"/>
</dbReference>
<keyword evidence="13 14" id="KW-0472">Membrane</keyword>
<dbReference type="PROSITE" id="PS50113">
    <property type="entry name" value="PAC"/>
    <property type="match status" value="1"/>
</dbReference>
<keyword evidence="20" id="KW-1185">Reference proteome</keyword>
<dbReference type="CDD" id="cd00130">
    <property type="entry name" value="PAS"/>
    <property type="match status" value="1"/>
</dbReference>
<evidence type="ECO:0000256" key="2">
    <source>
        <dbReference type="ARBA" id="ARBA00004651"/>
    </source>
</evidence>
<dbReference type="FunFam" id="3.30.565.10:FF:000006">
    <property type="entry name" value="Sensor histidine kinase WalK"/>
    <property type="match status" value="1"/>
</dbReference>
<dbReference type="InterPro" id="IPR000700">
    <property type="entry name" value="PAS-assoc_C"/>
</dbReference>
<dbReference type="FunFam" id="1.10.287.130:FF:000001">
    <property type="entry name" value="Two-component sensor histidine kinase"/>
    <property type="match status" value="1"/>
</dbReference>
<dbReference type="InterPro" id="IPR049814">
    <property type="entry name" value="Resp_reg_WalK"/>
</dbReference>
<dbReference type="Pfam" id="PF00989">
    <property type="entry name" value="PAS"/>
    <property type="match status" value="1"/>
</dbReference>
<reference evidence="19 20" key="1">
    <citation type="journal article" date="2015" name="Antonie Van Leeuwenhoek">
        <title>Oceanobacillus bengalensis sp. nov., a bacterium isolated from seawater of the Bay of Bengal.</title>
        <authorList>
            <person name="Yongchang O."/>
            <person name="Xiang W."/>
            <person name="Wang G."/>
        </authorList>
    </citation>
    <scope>NUCLEOTIDE SEQUENCE [LARGE SCALE GENOMIC DNA]</scope>
    <source>
        <strain evidence="19 20">MCCC 1K00260</strain>
    </source>
</reference>
<keyword evidence="11 14" id="KW-1133">Transmembrane helix</keyword>
<evidence type="ECO:0000256" key="1">
    <source>
        <dbReference type="ARBA" id="ARBA00000085"/>
    </source>
</evidence>